<proteinExistence type="predicted"/>
<reference evidence="2 3" key="1">
    <citation type="journal article" date="2019" name="Stand. Genomic Sci.">
        <title>Draft Whole-Genome Sequence of a Novel Chryseobacterium viscerum Strain Isolated from Fresh Water at Dripping Springs, New Mexico.</title>
        <authorList>
            <person name="Kyndt J.A."/>
            <person name="Moore T.C."/>
        </authorList>
    </citation>
    <scope>NUCLEOTIDE SEQUENCE [LARGE SCALE GENOMIC DNA]</scope>
    <source>
        <strain evidence="2 3">DPS</strain>
    </source>
</reference>
<dbReference type="Pfam" id="PF15542">
    <property type="entry name" value="Ntox50"/>
    <property type="match status" value="1"/>
</dbReference>
<comment type="caution">
    <text evidence="2">The sequence shown here is derived from an EMBL/GenBank/DDBJ whole genome shotgun (WGS) entry which is preliminary data.</text>
</comment>
<gene>
    <name evidence="2" type="ORF">F8D52_02035</name>
</gene>
<organism evidence="2 3">
    <name type="scientific">Chryseobacterium viscerum</name>
    <dbReference type="NCBI Taxonomy" id="1037377"/>
    <lineage>
        <taxon>Bacteria</taxon>
        <taxon>Pseudomonadati</taxon>
        <taxon>Bacteroidota</taxon>
        <taxon>Flavobacteriia</taxon>
        <taxon>Flavobacteriales</taxon>
        <taxon>Weeksellaceae</taxon>
        <taxon>Chryseobacterium group</taxon>
        <taxon>Chryseobacterium</taxon>
    </lineage>
</organism>
<name>A0A5N4BWM1_9FLAO</name>
<sequence length="53" mass="5868">MKIHKINEVKVSVDFGKTIGDYVKDGIAFPTTIGTVINSKAEVHIVHTNPIQY</sequence>
<keyword evidence="3" id="KW-1185">Reference proteome</keyword>
<dbReference type="EMBL" id="VTPV01000001">
    <property type="protein sequence ID" value="KAB1232853.1"/>
    <property type="molecule type" value="Genomic_DNA"/>
</dbReference>
<evidence type="ECO:0000313" key="2">
    <source>
        <dbReference type="EMBL" id="KAB1232853.1"/>
    </source>
</evidence>
<evidence type="ECO:0000313" key="3">
    <source>
        <dbReference type="Proteomes" id="UP000326384"/>
    </source>
</evidence>
<accession>A0A5N4BWM1</accession>
<feature type="domain" description="Bacterial toxin 50" evidence="1">
    <location>
        <begin position="6"/>
        <end position="46"/>
    </location>
</feature>
<evidence type="ECO:0000259" key="1">
    <source>
        <dbReference type="Pfam" id="PF15542"/>
    </source>
</evidence>
<protein>
    <recommendedName>
        <fullName evidence="1">Bacterial toxin 50 domain-containing protein</fullName>
    </recommendedName>
</protein>
<dbReference type="InterPro" id="IPR029100">
    <property type="entry name" value="Ntox50"/>
</dbReference>
<dbReference type="Proteomes" id="UP000326384">
    <property type="component" value="Unassembled WGS sequence"/>
</dbReference>